<dbReference type="PROSITE" id="PS50234">
    <property type="entry name" value="VWFA"/>
    <property type="match status" value="3"/>
</dbReference>
<feature type="domain" description="C2H2-type" evidence="9">
    <location>
        <begin position="511"/>
        <end position="538"/>
    </location>
</feature>
<keyword evidence="3" id="KW-0677">Repeat</keyword>
<feature type="region of interest" description="Disordered" evidence="8">
    <location>
        <begin position="128"/>
        <end position="156"/>
    </location>
</feature>
<dbReference type="Pfam" id="PF01391">
    <property type="entry name" value="Collagen"/>
    <property type="match status" value="2"/>
</dbReference>
<feature type="domain" description="C2H2-type" evidence="9">
    <location>
        <begin position="187"/>
        <end position="206"/>
    </location>
</feature>
<feature type="compositionally biased region" description="Gly residues" evidence="8">
    <location>
        <begin position="987"/>
        <end position="998"/>
    </location>
</feature>
<keyword evidence="12" id="KW-1185">Reference proteome</keyword>
<dbReference type="PANTHER" id="PTHR16515:SF66">
    <property type="entry name" value="C2H2-TYPE DOMAIN-CONTAINING PROTEIN"/>
    <property type="match status" value="1"/>
</dbReference>
<feature type="non-terminal residue" evidence="11">
    <location>
        <position position="1"/>
    </location>
</feature>
<evidence type="ECO:0000256" key="1">
    <source>
        <dbReference type="ARBA" id="ARBA00004123"/>
    </source>
</evidence>
<dbReference type="Proteomes" id="UP001476798">
    <property type="component" value="Unassembled WGS sequence"/>
</dbReference>
<comment type="subcellular location">
    <subcellularLocation>
        <location evidence="1">Nucleus</location>
    </subcellularLocation>
</comment>
<dbReference type="InterPro" id="IPR029400">
    <property type="entry name" value="TINF2_N"/>
</dbReference>
<feature type="domain" description="C2H2-type" evidence="9">
    <location>
        <begin position="396"/>
        <end position="429"/>
    </location>
</feature>
<keyword evidence="11" id="KW-0176">Collagen</keyword>
<evidence type="ECO:0000256" key="4">
    <source>
        <dbReference type="ARBA" id="ARBA00022771"/>
    </source>
</evidence>
<dbReference type="EMBL" id="JAHRIO010020146">
    <property type="protein sequence ID" value="MEQ2164175.1"/>
    <property type="molecule type" value="Genomic_DNA"/>
</dbReference>
<evidence type="ECO:0000256" key="7">
    <source>
        <dbReference type="PROSITE-ProRule" id="PRU00042"/>
    </source>
</evidence>
<accession>A0ABV0MYP2</accession>
<feature type="region of interest" description="Disordered" evidence="8">
    <location>
        <begin position="745"/>
        <end position="1068"/>
    </location>
</feature>
<dbReference type="Gene3D" id="3.40.50.410">
    <property type="entry name" value="von Willebrand factor, type A domain"/>
    <property type="match status" value="3"/>
</dbReference>
<feature type="compositionally biased region" description="Polar residues" evidence="8">
    <location>
        <begin position="128"/>
        <end position="137"/>
    </location>
</feature>
<evidence type="ECO:0000259" key="10">
    <source>
        <dbReference type="PROSITE" id="PS50234"/>
    </source>
</evidence>
<dbReference type="InterPro" id="IPR036236">
    <property type="entry name" value="Znf_C2H2_sf"/>
</dbReference>
<dbReference type="PRINTS" id="PR00453">
    <property type="entry name" value="VWFADOMAIN"/>
</dbReference>
<feature type="domain" description="C2H2-type" evidence="9">
    <location>
        <begin position="270"/>
        <end position="293"/>
    </location>
</feature>
<dbReference type="SMART" id="SM00327">
    <property type="entry name" value="VWA"/>
    <property type="match status" value="3"/>
</dbReference>
<feature type="domain" description="VWFA" evidence="10">
    <location>
        <begin position="1093"/>
        <end position="1276"/>
    </location>
</feature>
<dbReference type="PROSITE" id="PS50157">
    <property type="entry name" value="ZINC_FINGER_C2H2_2"/>
    <property type="match status" value="12"/>
</dbReference>
<feature type="domain" description="C2H2-type" evidence="9">
    <location>
        <begin position="242"/>
        <end position="269"/>
    </location>
</feature>
<evidence type="ECO:0000256" key="6">
    <source>
        <dbReference type="ARBA" id="ARBA00023242"/>
    </source>
</evidence>
<feature type="domain" description="VWFA" evidence="10">
    <location>
        <begin position="639"/>
        <end position="744"/>
    </location>
</feature>
<feature type="domain" description="C2H2-type" evidence="9">
    <location>
        <begin position="484"/>
        <end position="512"/>
    </location>
</feature>
<protein>
    <submittedName>
        <fullName evidence="11">Collagen alpha-1(VI) chain</fullName>
    </submittedName>
</protein>
<keyword evidence="4 7" id="KW-0863">Zinc-finger</keyword>
<evidence type="ECO:0000313" key="12">
    <source>
        <dbReference type="Proteomes" id="UP001476798"/>
    </source>
</evidence>
<dbReference type="Pfam" id="PF00096">
    <property type="entry name" value="zf-C2H2"/>
    <property type="match status" value="8"/>
</dbReference>
<evidence type="ECO:0000256" key="2">
    <source>
        <dbReference type="ARBA" id="ARBA00022723"/>
    </source>
</evidence>
<evidence type="ECO:0000256" key="3">
    <source>
        <dbReference type="ARBA" id="ARBA00022737"/>
    </source>
</evidence>
<feature type="compositionally biased region" description="Basic and acidic residues" evidence="8">
    <location>
        <begin position="847"/>
        <end position="856"/>
    </location>
</feature>
<evidence type="ECO:0000256" key="8">
    <source>
        <dbReference type="SAM" id="MobiDB-lite"/>
    </source>
</evidence>
<dbReference type="Gene3D" id="1.20.5.320">
    <property type="entry name" value="6-Phosphogluconate Dehydrogenase, domain 3"/>
    <property type="match status" value="1"/>
</dbReference>
<reference evidence="11 12" key="1">
    <citation type="submission" date="2021-06" db="EMBL/GenBank/DDBJ databases">
        <authorList>
            <person name="Palmer J.M."/>
        </authorList>
    </citation>
    <scope>NUCLEOTIDE SEQUENCE [LARGE SCALE GENOMIC DNA]</scope>
    <source>
        <strain evidence="11 12">GA_2019</strain>
        <tissue evidence="11">Muscle</tissue>
    </source>
</reference>
<feature type="domain" description="C2H2-type" evidence="9">
    <location>
        <begin position="588"/>
        <end position="615"/>
    </location>
</feature>
<feature type="domain" description="C2H2-type" evidence="9">
    <location>
        <begin position="159"/>
        <end position="186"/>
    </location>
</feature>
<feature type="compositionally biased region" description="Basic and acidic residues" evidence="8">
    <location>
        <begin position="1024"/>
        <end position="1038"/>
    </location>
</feature>
<evidence type="ECO:0000256" key="5">
    <source>
        <dbReference type="ARBA" id="ARBA00022833"/>
    </source>
</evidence>
<feature type="domain" description="C2H2-type" evidence="9">
    <location>
        <begin position="539"/>
        <end position="566"/>
    </location>
</feature>
<keyword evidence="6" id="KW-0539">Nucleus</keyword>
<dbReference type="Gene3D" id="3.30.160.60">
    <property type="entry name" value="Classic Zinc Finger"/>
    <property type="match status" value="11"/>
</dbReference>
<dbReference type="InterPro" id="IPR013087">
    <property type="entry name" value="Znf_C2H2_type"/>
</dbReference>
<dbReference type="Pfam" id="PF00092">
    <property type="entry name" value="VWA"/>
    <property type="match status" value="3"/>
</dbReference>
<organism evidence="11 12">
    <name type="scientific">Goodea atripinnis</name>
    <dbReference type="NCBI Taxonomy" id="208336"/>
    <lineage>
        <taxon>Eukaryota</taxon>
        <taxon>Metazoa</taxon>
        <taxon>Chordata</taxon>
        <taxon>Craniata</taxon>
        <taxon>Vertebrata</taxon>
        <taxon>Euteleostomi</taxon>
        <taxon>Actinopterygii</taxon>
        <taxon>Neopterygii</taxon>
        <taxon>Teleostei</taxon>
        <taxon>Neoteleostei</taxon>
        <taxon>Acanthomorphata</taxon>
        <taxon>Ovalentaria</taxon>
        <taxon>Atherinomorphae</taxon>
        <taxon>Cyprinodontiformes</taxon>
        <taxon>Goodeidae</taxon>
        <taxon>Goodea</taxon>
    </lineage>
</organism>
<feature type="domain" description="C2H2-type" evidence="9">
    <location>
        <begin position="297"/>
        <end position="319"/>
    </location>
</feature>
<dbReference type="SMART" id="SM00355">
    <property type="entry name" value="ZnF_C2H2"/>
    <property type="match status" value="13"/>
</dbReference>
<gene>
    <name evidence="11" type="primary">COL6A1</name>
    <name evidence="11" type="ORF">GOODEAATRI_003859</name>
</gene>
<dbReference type="InterPro" id="IPR008160">
    <property type="entry name" value="Collagen"/>
</dbReference>
<evidence type="ECO:0000259" key="9">
    <source>
        <dbReference type="PROSITE" id="PS50157"/>
    </source>
</evidence>
<dbReference type="InterPro" id="IPR036465">
    <property type="entry name" value="vWFA_dom_sf"/>
</dbReference>
<keyword evidence="5" id="KW-0862">Zinc</keyword>
<sequence length="1494" mass="163237">NVFPVEYGPDFDTALETLVCEFFTRLEELLPIPDFKQTATWISAAPAVIEEYMQCVSNGDDLKFLLQSKQCHGKLAKTTVASFHSEDLLIPSLSLPPSLEVAIASHPSACDDENTHVSQIVMFDEELSTNPSTSTDFPESPKRTDGVSSPRRRHQSGIHKCPECDKCFKHHSVLIEHQRLHSGQQPYNCSECGRAFRTATLLAGHRLRKCKNAAYLCIKCGNSFPTSLEKFRHHCPKRRRNHDCVQCGKSFSKSSGLKEHLLTHVQSRLFKCSQCGAGFSGIGDLKYHQQVDHDKPFHCKLCGKRFISSKSLAKHQQRHEEGADMETVKLLSGGKHSKSVPSHRTSSVTLSYRKLSVKAMYPGGRVTHNCPLCGRSFKYRFEFLEHQRFHTAVKPYKCSQCGKAFRTEAHLSGHRKRKCKNAAHICTKCGCQFRSLHERVRHQCVQLLTKYECSHCGKTYKMAHLLRNHQMSDHQLPYSPNHRFRCRYCDETFPGISELKYHQRVDHEKPYQCQECGKCFLSEKCLANHELRHNDDRPESCQVCGRGFRNRYDLKQHMRTHTGERPYQCTHCSQCFSTAGGLRSERPYVCSQCGKAFSDGSVLKQHMLNHSGVRPYHCQICPKTYTRHQCDRILMWNSGALHYSDEVIIVRELSNMRTERQALKENIDAITYIGKGTYTDCAIKRGLAELLVGGSHYHENKYIVVVTDGHPITGYKEPCGGVQEAANEARQHGVKVFAVAISPDQEGEMGRPGMPGEKGDIGPMGSNGDPGPVGYSGMKGDRGPRGDKGDRGHKGFKGDKGQRGLDGIDGQKGVAGFPGLPGCKGGPGSDGLQGEPGPKGDPGPYGKKGEKGDQGRNGEPGRPGNYGPQGRPGEPGNSGLPGDTGERGDDGPPGPNGAGGEAGQIGEKGEQGSRGNRGPRGDPGEPGPRGEQGREGSTGANGQPGEPGRSGPPGYRGDEGAPGPEGPKGPRGIKGSPGDRGSIGERGVTGGQGNGTKGCPGFQGYPGQRGDNGEPGTKGTPGPKGDDGEPGDSGRDNNELGPPGPKGAKGHRGSEGRPGPPGPPGPAGTDECEILDIIMKLCSCCECKCAPVDLAFIVDSSESIGATNFALAKDFIITVIDRLIKDHLVKFAMNQSTVSVVQYSGSQAQEAVRLTTSLADFKQTVRDMRWLAEATYTGEALEYALTNTIIEMRKGNKVVLVLTDGRSDISRDKTPLNVLCGKDILVGGLGVKDYSGRQPNQEQLQSVTCESDPKPGFSFVLDNFAELLDDNFLQNLTARICQEKKCPDYKCPISFSQSTNILMMMDSSASVGQKNFETSKTFVKHLAERFLAAEKKGGVTVRVAVGQYSQSNPRLEQPLTTNFTLLSSKIEEAQFQNEGTDVLQAMQFAINSLPSRGDASGVKRKLVLFSDGRSQRVTNVVLEKRVREVADSGIELFVISVGNQVNEVNLRTLVSRGRLQDISYAQRHLFRVADYPSLLRGVFHQTVSRRVSLP</sequence>
<feature type="domain" description="VWFA" evidence="10">
    <location>
        <begin position="1300"/>
        <end position="1487"/>
    </location>
</feature>
<feature type="compositionally biased region" description="Gly residues" evidence="8">
    <location>
        <begin position="822"/>
        <end position="831"/>
    </location>
</feature>
<dbReference type="InterPro" id="IPR002035">
    <property type="entry name" value="VWF_A"/>
</dbReference>
<dbReference type="InterPro" id="IPR050331">
    <property type="entry name" value="Zinc_finger"/>
</dbReference>
<keyword evidence="2" id="KW-0479">Metal-binding</keyword>
<feature type="compositionally biased region" description="Basic and acidic residues" evidence="8">
    <location>
        <begin position="779"/>
        <end position="803"/>
    </location>
</feature>
<proteinExistence type="predicted"/>
<dbReference type="Pfam" id="PF14973">
    <property type="entry name" value="TINF2_N"/>
    <property type="match status" value="1"/>
</dbReference>
<dbReference type="SUPFAM" id="SSF57667">
    <property type="entry name" value="beta-beta-alpha zinc fingers"/>
    <property type="match status" value="7"/>
</dbReference>
<dbReference type="SUPFAM" id="SSF53300">
    <property type="entry name" value="vWA-like"/>
    <property type="match status" value="3"/>
</dbReference>
<dbReference type="GO" id="GO:0005581">
    <property type="term" value="C:collagen trimer"/>
    <property type="evidence" value="ECO:0007669"/>
    <property type="project" value="UniProtKB-KW"/>
</dbReference>
<dbReference type="PROSITE" id="PS00028">
    <property type="entry name" value="ZINC_FINGER_C2H2_1"/>
    <property type="match status" value="10"/>
</dbReference>
<feature type="domain" description="C2H2-type" evidence="9">
    <location>
        <begin position="368"/>
        <end position="395"/>
    </location>
</feature>
<comment type="caution">
    <text evidence="11">The sequence shown here is derived from an EMBL/GenBank/DDBJ whole genome shotgun (WGS) entry which is preliminary data.</text>
</comment>
<evidence type="ECO:0000313" key="11">
    <source>
        <dbReference type="EMBL" id="MEQ2164175.1"/>
    </source>
</evidence>
<dbReference type="PANTHER" id="PTHR16515">
    <property type="entry name" value="PR DOMAIN ZINC FINGER PROTEIN"/>
    <property type="match status" value="1"/>
</dbReference>
<feature type="compositionally biased region" description="Low complexity" evidence="8">
    <location>
        <begin position="1014"/>
        <end position="1023"/>
    </location>
</feature>
<feature type="domain" description="C2H2-type" evidence="9">
    <location>
        <begin position="451"/>
        <end position="474"/>
    </location>
</feature>
<name>A0ABV0MYP2_9TELE</name>